<feature type="transmembrane region" description="Helical" evidence="2">
    <location>
        <begin position="237"/>
        <end position="262"/>
    </location>
</feature>
<dbReference type="PROSITE" id="PS50850">
    <property type="entry name" value="MFS"/>
    <property type="match status" value="1"/>
</dbReference>
<feature type="transmembrane region" description="Helical" evidence="2">
    <location>
        <begin position="175"/>
        <end position="193"/>
    </location>
</feature>
<evidence type="ECO:0000256" key="1">
    <source>
        <dbReference type="SAM" id="MobiDB-lite"/>
    </source>
</evidence>
<gene>
    <name evidence="4" type="ORF">SAMN06264855_109100</name>
</gene>
<feature type="transmembrane region" description="Helical" evidence="2">
    <location>
        <begin position="109"/>
        <end position="131"/>
    </location>
</feature>
<dbReference type="OrthoDB" id="29061at2157"/>
<evidence type="ECO:0000313" key="4">
    <source>
        <dbReference type="EMBL" id="SNR48998.1"/>
    </source>
</evidence>
<evidence type="ECO:0000256" key="2">
    <source>
        <dbReference type="SAM" id="Phobius"/>
    </source>
</evidence>
<feature type="transmembrane region" description="Helical" evidence="2">
    <location>
        <begin position="362"/>
        <end position="383"/>
    </location>
</feature>
<feature type="transmembrane region" description="Helical" evidence="2">
    <location>
        <begin position="389"/>
        <end position="409"/>
    </location>
</feature>
<dbReference type="Pfam" id="PF07690">
    <property type="entry name" value="MFS_1"/>
    <property type="match status" value="1"/>
</dbReference>
<organism evidence="4 5">
    <name type="scientific">Halorubrum vacuolatum</name>
    <name type="common">Natronobacterium vacuolatum</name>
    <dbReference type="NCBI Taxonomy" id="63740"/>
    <lineage>
        <taxon>Archaea</taxon>
        <taxon>Methanobacteriati</taxon>
        <taxon>Methanobacteriota</taxon>
        <taxon>Stenosarchaea group</taxon>
        <taxon>Halobacteria</taxon>
        <taxon>Halobacteriales</taxon>
        <taxon>Haloferacaceae</taxon>
        <taxon>Halorubrum</taxon>
    </lineage>
</organism>
<name>A0A238WRG3_HALVU</name>
<evidence type="ECO:0000259" key="3">
    <source>
        <dbReference type="PROSITE" id="PS50850"/>
    </source>
</evidence>
<keyword evidence="2" id="KW-0472">Membrane</keyword>
<dbReference type="RefSeq" id="WP_089384924.1">
    <property type="nucleotide sequence ID" value="NZ_FZNQ01000009.1"/>
</dbReference>
<feature type="transmembrane region" description="Helical" evidence="2">
    <location>
        <begin position="20"/>
        <end position="38"/>
    </location>
</feature>
<dbReference type="EMBL" id="FZNQ01000009">
    <property type="protein sequence ID" value="SNR48998.1"/>
    <property type="molecule type" value="Genomic_DNA"/>
</dbReference>
<dbReference type="GO" id="GO:0022857">
    <property type="term" value="F:transmembrane transporter activity"/>
    <property type="evidence" value="ECO:0007669"/>
    <property type="project" value="InterPro"/>
</dbReference>
<dbReference type="InterPro" id="IPR011701">
    <property type="entry name" value="MFS"/>
</dbReference>
<dbReference type="InterPro" id="IPR020846">
    <property type="entry name" value="MFS_dom"/>
</dbReference>
<keyword evidence="2" id="KW-1133">Transmembrane helix</keyword>
<feature type="transmembrane region" description="Helical" evidence="2">
    <location>
        <begin position="325"/>
        <end position="350"/>
    </location>
</feature>
<feature type="transmembrane region" description="Helical" evidence="2">
    <location>
        <begin position="301"/>
        <end position="319"/>
    </location>
</feature>
<evidence type="ECO:0000313" key="5">
    <source>
        <dbReference type="Proteomes" id="UP000198397"/>
    </source>
</evidence>
<dbReference type="AlphaFoldDB" id="A0A238WRG3"/>
<protein>
    <submittedName>
        <fullName evidence="4">Sugar phosphate permease</fullName>
    </submittedName>
</protein>
<feature type="transmembrane region" description="Helical" evidence="2">
    <location>
        <begin position="274"/>
        <end position="294"/>
    </location>
</feature>
<feature type="domain" description="Major facilitator superfamily (MFS) profile" evidence="3">
    <location>
        <begin position="19"/>
        <end position="413"/>
    </location>
</feature>
<feature type="transmembrane region" description="Helical" evidence="2">
    <location>
        <begin position="50"/>
        <end position="70"/>
    </location>
</feature>
<feature type="region of interest" description="Disordered" evidence="1">
    <location>
        <begin position="202"/>
        <end position="221"/>
    </location>
</feature>
<dbReference type="PANTHER" id="PTHR43129:SF1">
    <property type="entry name" value="FOSMIDOMYCIN RESISTANCE PROTEIN"/>
    <property type="match status" value="1"/>
</dbReference>
<feature type="transmembrane region" description="Helical" evidence="2">
    <location>
        <begin position="143"/>
        <end position="169"/>
    </location>
</feature>
<keyword evidence="2" id="KW-0812">Transmembrane</keyword>
<accession>A0A238WRG3</accession>
<keyword evidence="5" id="KW-1185">Reference proteome</keyword>
<feature type="transmembrane region" description="Helical" evidence="2">
    <location>
        <begin position="82"/>
        <end position="103"/>
    </location>
</feature>
<dbReference type="SUPFAM" id="SSF103473">
    <property type="entry name" value="MFS general substrate transporter"/>
    <property type="match status" value="1"/>
</dbReference>
<dbReference type="PANTHER" id="PTHR43129">
    <property type="entry name" value="FOSMIDOMYCIN RESISTANCE PROTEIN"/>
    <property type="match status" value="1"/>
</dbReference>
<dbReference type="InterPro" id="IPR036259">
    <property type="entry name" value="MFS_trans_sf"/>
</dbReference>
<dbReference type="Proteomes" id="UP000198397">
    <property type="component" value="Unassembled WGS sequence"/>
</dbReference>
<reference evidence="4 5" key="1">
    <citation type="submission" date="2017-06" db="EMBL/GenBank/DDBJ databases">
        <authorList>
            <person name="Kim H.J."/>
            <person name="Triplett B.A."/>
        </authorList>
    </citation>
    <scope>NUCLEOTIDE SEQUENCE [LARGE SCALE GENOMIC DNA]</scope>
    <source>
        <strain evidence="4 5">DSM 8800</strain>
    </source>
</reference>
<dbReference type="GO" id="GO:0005886">
    <property type="term" value="C:plasma membrane"/>
    <property type="evidence" value="ECO:0007669"/>
    <property type="project" value="TreeGrafter"/>
</dbReference>
<sequence>MVSTVVGGWRDLFGGRSGSLLLIISAMWMLTIGARIVYPAVIPGIQDEFGFGYSTVGILVGLVWGAYGLIQFPGGLLADLRSHRLAILVGMGVTMIGLSALLLGNSFVLLVLATAVLGTGTGILGPSRVIVLANAFPEARTTAVSVSQAAGALGNSVFPVVAGVVMGVLGWRAGIGFLLPLCVIVTVGLWLLVPRRINGRSVASADGGSSEPADGNSTRSPIDTLVASARALTGRSAVLGTITMLGVMVAFQSVTGFLPTYFRDVAAVSPRQATVLFGLFFATGLVMQLSAGVVGDRLDPGRTVGLFAAVAIPGLLIVLSAESLWLLTVGVVLSSGLLGCFPPGLTYLASAFPASIQGTGFGVIRTVYIGGGALGPVAVGAIADQYSLWIGFLALVVVLGGVVLVTGLLPPLSDTQTGEDPTRAMESSPAR</sequence>
<dbReference type="Gene3D" id="1.20.1250.20">
    <property type="entry name" value="MFS general substrate transporter like domains"/>
    <property type="match status" value="2"/>
</dbReference>
<proteinExistence type="predicted"/>